<evidence type="ECO:0000259" key="1">
    <source>
        <dbReference type="Pfam" id="PF01408"/>
    </source>
</evidence>
<name>A0A239J9R3_9FIRM</name>
<organism evidence="3 4">
    <name type="scientific">Anaerovirgula multivorans</name>
    <dbReference type="NCBI Taxonomy" id="312168"/>
    <lineage>
        <taxon>Bacteria</taxon>
        <taxon>Bacillati</taxon>
        <taxon>Bacillota</taxon>
        <taxon>Clostridia</taxon>
        <taxon>Peptostreptococcales</taxon>
        <taxon>Natronincolaceae</taxon>
        <taxon>Anaerovirgula</taxon>
    </lineage>
</organism>
<evidence type="ECO:0000313" key="4">
    <source>
        <dbReference type="Proteomes" id="UP000198304"/>
    </source>
</evidence>
<dbReference type="GO" id="GO:0000166">
    <property type="term" value="F:nucleotide binding"/>
    <property type="evidence" value="ECO:0007669"/>
    <property type="project" value="InterPro"/>
</dbReference>
<keyword evidence="4" id="KW-1185">Reference proteome</keyword>
<feature type="domain" description="GFO/IDH/MocA-like oxidoreductase" evidence="2">
    <location>
        <begin position="139"/>
        <end position="230"/>
    </location>
</feature>
<evidence type="ECO:0000259" key="2">
    <source>
        <dbReference type="Pfam" id="PF22725"/>
    </source>
</evidence>
<protein>
    <submittedName>
        <fullName evidence="3">Predicted dehydrogenase</fullName>
    </submittedName>
</protein>
<dbReference type="AlphaFoldDB" id="A0A239J9R3"/>
<dbReference type="SUPFAM" id="SSF51735">
    <property type="entry name" value="NAD(P)-binding Rossmann-fold domains"/>
    <property type="match status" value="1"/>
</dbReference>
<dbReference type="Proteomes" id="UP000198304">
    <property type="component" value="Unassembled WGS sequence"/>
</dbReference>
<accession>A0A239J9R3</accession>
<gene>
    <name evidence="3" type="ORF">SAMN05446037_103424</name>
</gene>
<dbReference type="Gene3D" id="3.30.360.10">
    <property type="entry name" value="Dihydrodipicolinate Reductase, domain 2"/>
    <property type="match status" value="1"/>
</dbReference>
<feature type="domain" description="Gfo/Idh/MocA-like oxidoreductase N-terminal" evidence="1">
    <location>
        <begin position="1"/>
        <end position="92"/>
    </location>
</feature>
<reference evidence="3 4" key="1">
    <citation type="submission" date="2017-06" db="EMBL/GenBank/DDBJ databases">
        <authorList>
            <person name="Kim H.J."/>
            <person name="Triplett B.A."/>
        </authorList>
    </citation>
    <scope>NUCLEOTIDE SEQUENCE [LARGE SCALE GENOMIC DNA]</scope>
    <source>
        <strain evidence="3 4">SCA</strain>
    </source>
</reference>
<dbReference type="SUPFAM" id="SSF55347">
    <property type="entry name" value="Glyceraldehyde-3-phosphate dehydrogenase-like, C-terminal domain"/>
    <property type="match status" value="1"/>
</dbReference>
<dbReference type="EMBL" id="FZOJ01000034">
    <property type="protein sequence ID" value="SNT02756.1"/>
    <property type="molecule type" value="Genomic_DNA"/>
</dbReference>
<dbReference type="InterPro" id="IPR036291">
    <property type="entry name" value="NAD(P)-bd_dom_sf"/>
</dbReference>
<dbReference type="InterPro" id="IPR055170">
    <property type="entry name" value="GFO_IDH_MocA-like_dom"/>
</dbReference>
<evidence type="ECO:0000313" key="3">
    <source>
        <dbReference type="EMBL" id="SNT02756.1"/>
    </source>
</evidence>
<dbReference type="InterPro" id="IPR000683">
    <property type="entry name" value="Gfo/Idh/MocA-like_OxRdtase_N"/>
</dbReference>
<dbReference type="OrthoDB" id="9815825at2"/>
<dbReference type="InterPro" id="IPR051450">
    <property type="entry name" value="Gfo/Idh/MocA_Oxidoreductases"/>
</dbReference>
<dbReference type="Pfam" id="PF01408">
    <property type="entry name" value="GFO_IDH_MocA"/>
    <property type="match status" value="1"/>
</dbReference>
<proteinExistence type="predicted"/>
<sequence length="303" mass="34993">MNCLVVGYGSIGQRHVQILRKLGCRVAVVSRRKIDFPLTYTSLYDALIQEEPDYIVLANQTNQHYDSLAELAGDGFKGIVLVEKPLFHIIQEIPNNSFKQGYVGYNLRFHPILQKVLELIKKEPALYTQVYVGQYLPNWRLDQDYRRNYSAKKTEGGGVLLDLSHELDYLRWFFDDWNSIVAIGGKYSSLQINSDDMYSLMLTMEKCPVVQVHMNYLDQISRREITVITENYAIKADLVQQTLQINEELIKYNLDRDDTYSMQHKAIINGGNPLLCRLAEGLKVLEMINTAEKSAKERKWMGK</sequence>
<dbReference type="Gene3D" id="3.40.50.720">
    <property type="entry name" value="NAD(P)-binding Rossmann-like Domain"/>
    <property type="match status" value="1"/>
</dbReference>
<dbReference type="Pfam" id="PF22725">
    <property type="entry name" value="GFO_IDH_MocA_C3"/>
    <property type="match status" value="1"/>
</dbReference>
<dbReference type="RefSeq" id="WP_089284916.1">
    <property type="nucleotide sequence ID" value="NZ_FZOJ01000034.1"/>
</dbReference>
<dbReference type="PANTHER" id="PTHR43377">
    <property type="entry name" value="BILIVERDIN REDUCTASE A"/>
    <property type="match status" value="1"/>
</dbReference>
<dbReference type="PANTHER" id="PTHR43377:SF1">
    <property type="entry name" value="BILIVERDIN REDUCTASE A"/>
    <property type="match status" value="1"/>
</dbReference>